<dbReference type="PANTHER" id="PTHR43877:SF1">
    <property type="entry name" value="ACETYLTRANSFERASE"/>
    <property type="match status" value="1"/>
</dbReference>
<dbReference type="Proteomes" id="UP000249185">
    <property type="component" value="Unassembled WGS sequence"/>
</dbReference>
<dbReference type="PROSITE" id="PS51257">
    <property type="entry name" value="PROKAR_LIPOPROTEIN"/>
    <property type="match status" value="1"/>
</dbReference>
<dbReference type="InterPro" id="IPR050832">
    <property type="entry name" value="Bact_Acetyltransf"/>
</dbReference>
<dbReference type="SUPFAM" id="SSF55729">
    <property type="entry name" value="Acyl-CoA N-acyltransferases (Nat)"/>
    <property type="match status" value="1"/>
</dbReference>
<keyword evidence="2" id="KW-0012">Acyltransferase</keyword>
<dbReference type="PANTHER" id="PTHR43877">
    <property type="entry name" value="AMINOALKYLPHOSPHONATE N-ACETYLTRANSFERASE-RELATED-RELATED"/>
    <property type="match status" value="1"/>
</dbReference>
<sequence>MEIRDERPEDAAAIAALTAAAFACHPYSRGTEPAIVAALRVAGALSVSLVAEEAGEILGHVAFSPVGIPGAGPGWFGVGPLSVRPDHQRAGIGSALMAAGLARARDAGAAGCVLVGDLDYYSRFGFARREGLTYSDVPDVFVLGLAFRGEMPGGEIAFHPGFMAE</sequence>
<dbReference type="CDD" id="cd04301">
    <property type="entry name" value="NAT_SF"/>
    <property type="match status" value="1"/>
</dbReference>
<comment type="caution">
    <text evidence="4">The sequence shown here is derived from an EMBL/GenBank/DDBJ whole genome shotgun (WGS) entry which is preliminary data.</text>
</comment>
<evidence type="ECO:0000256" key="1">
    <source>
        <dbReference type="ARBA" id="ARBA00022679"/>
    </source>
</evidence>
<evidence type="ECO:0000256" key="2">
    <source>
        <dbReference type="ARBA" id="ARBA00023315"/>
    </source>
</evidence>
<dbReference type="AlphaFoldDB" id="A0A2W5NPN5"/>
<dbReference type="PROSITE" id="PS51186">
    <property type="entry name" value="GNAT"/>
    <property type="match status" value="1"/>
</dbReference>
<keyword evidence="1 4" id="KW-0808">Transferase</keyword>
<dbReference type="Pfam" id="PF13508">
    <property type="entry name" value="Acetyltransf_7"/>
    <property type="match status" value="1"/>
</dbReference>
<evidence type="ECO:0000313" key="5">
    <source>
        <dbReference type="Proteomes" id="UP000249185"/>
    </source>
</evidence>
<dbReference type="GO" id="GO:0016747">
    <property type="term" value="F:acyltransferase activity, transferring groups other than amino-acyl groups"/>
    <property type="evidence" value="ECO:0007669"/>
    <property type="project" value="InterPro"/>
</dbReference>
<dbReference type="InterPro" id="IPR000182">
    <property type="entry name" value="GNAT_dom"/>
</dbReference>
<proteinExistence type="predicted"/>
<protein>
    <submittedName>
        <fullName evidence="4">GNAT family N-acetyltransferase</fullName>
    </submittedName>
</protein>
<feature type="domain" description="N-acetyltransferase" evidence="3">
    <location>
        <begin position="1"/>
        <end position="148"/>
    </location>
</feature>
<organism evidence="4 5">
    <name type="scientific">Rhodovulum sulfidophilum</name>
    <name type="common">Rhodobacter sulfidophilus</name>
    <dbReference type="NCBI Taxonomy" id="35806"/>
    <lineage>
        <taxon>Bacteria</taxon>
        <taxon>Pseudomonadati</taxon>
        <taxon>Pseudomonadota</taxon>
        <taxon>Alphaproteobacteria</taxon>
        <taxon>Rhodobacterales</taxon>
        <taxon>Paracoccaceae</taxon>
        <taxon>Rhodovulum</taxon>
    </lineage>
</organism>
<dbReference type="EMBL" id="QFPW01000001">
    <property type="protein sequence ID" value="PZQ52675.1"/>
    <property type="molecule type" value="Genomic_DNA"/>
</dbReference>
<accession>A0A2W5NPN5</accession>
<dbReference type="Gene3D" id="3.40.630.30">
    <property type="match status" value="1"/>
</dbReference>
<gene>
    <name evidence="4" type="ORF">DI556_00840</name>
</gene>
<evidence type="ECO:0000313" key="4">
    <source>
        <dbReference type="EMBL" id="PZQ52675.1"/>
    </source>
</evidence>
<dbReference type="InterPro" id="IPR016181">
    <property type="entry name" value="Acyl_CoA_acyltransferase"/>
</dbReference>
<name>A0A2W5NPN5_RHOSU</name>
<reference evidence="4 5" key="1">
    <citation type="submission" date="2017-08" db="EMBL/GenBank/DDBJ databases">
        <title>Infants hospitalized years apart are colonized by the same room-sourced microbial strains.</title>
        <authorList>
            <person name="Brooks B."/>
            <person name="Olm M.R."/>
            <person name="Firek B.A."/>
            <person name="Baker R."/>
            <person name="Thomas B.C."/>
            <person name="Morowitz M.J."/>
            <person name="Banfield J.F."/>
        </authorList>
    </citation>
    <scope>NUCLEOTIDE SEQUENCE [LARGE SCALE GENOMIC DNA]</scope>
    <source>
        <strain evidence="4">S2_005_002_R2_34</strain>
    </source>
</reference>
<evidence type="ECO:0000259" key="3">
    <source>
        <dbReference type="PROSITE" id="PS51186"/>
    </source>
</evidence>